<dbReference type="EMBL" id="DVOC01000048">
    <property type="protein sequence ID" value="HIU90916.1"/>
    <property type="molecule type" value="Genomic_DNA"/>
</dbReference>
<dbReference type="PANTHER" id="PTHR11079">
    <property type="entry name" value="CYTOSINE DEAMINASE FAMILY MEMBER"/>
    <property type="match status" value="1"/>
</dbReference>
<keyword evidence="3 6" id="KW-0378">Hydrolase</keyword>
<proteinExistence type="inferred from homology"/>
<feature type="binding site" evidence="6">
    <location>
        <position position="81"/>
    </location>
    <ligand>
        <name>Zn(2+)</name>
        <dbReference type="ChEBI" id="CHEBI:29105"/>
        <note>catalytic</note>
    </ligand>
</feature>
<evidence type="ECO:0000256" key="5">
    <source>
        <dbReference type="ARBA" id="ARBA00048045"/>
    </source>
</evidence>
<dbReference type="InterPro" id="IPR016193">
    <property type="entry name" value="Cytidine_deaminase-like"/>
</dbReference>
<name>A0A9D1MXL1_9BACT</name>
<dbReference type="Proteomes" id="UP000886852">
    <property type="component" value="Unassembled WGS sequence"/>
</dbReference>
<dbReference type="InterPro" id="IPR002125">
    <property type="entry name" value="CMP_dCMP_dom"/>
</dbReference>
<dbReference type="PROSITE" id="PS51747">
    <property type="entry name" value="CYT_DCMP_DEAMINASES_2"/>
    <property type="match status" value="1"/>
</dbReference>
<reference evidence="8" key="1">
    <citation type="submission" date="2020-10" db="EMBL/GenBank/DDBJ databases">
        <authorList>
            <person name="Gilroy R."/>
        </authorList>
    </citation>
    <scope>NUCLEOTIDE SEQUENCE</scope>
    <source>
        <strain evidence="8">ChiHjej12B11-7776</strain>
    </source>
</reference>
<comment type="subunit">
    <text evidence="6">Homodimer.</text>
</comment>
<keyword evidence="1 6" id="KW-0819">tRNA processing</keyword>
<evidence type="ECO:0000313" key="9">
    <source>
        <dbReference type="Proteomes" id="UP000886852"/>
    </source>
</evidence>
<comment type="similarity">
    <text evidence="6">Belongs to the cytidine and deoxycytidylate deaminase family.</text>
</comment>
<organism evidence="8 9">
    <name type="scientific">Candidatus Fimimonas merdipullorum</name>
    <dbReference type="NCBI Taxonomy" id="2840822"/>
    <lineage>
        <taxon>Bacteria</taxon>
        <taxon>Pseudomonadati</taxon>
        <taxon>Myxococcota</taxon>
        <taxon>Myxococcia</taxon>
        <taxon>Myxococcales</taxon>
        <taxon>Cystobacterineae</taxon>
        <taxon>Myxococcaceae</taxon>
        <taxon>Myxococcaceae incertae sedis</taxon>
        <taxon>Candidatus Fimimonas</taxon>
    </lineage>
</organism>
<feature type="active site" description="Proton donor" evidence="6">
    <location>
        <position position="53"/>
    </location>
</feature>
<evidence type="ECO:0000256" key="2">
    <source>
        <dbReference type="ARBA" id="ARBA00022723"/>
    </source>
</evidence>
<gene>
    <name evidence="6" type="primary">tadA</name>
    <name evidence="8" type="ORF">IAC72_02740</name>
</gene>
<evidence type="ECO:0000256" key="6">
    <source>
        <dbReference type="HAMAP-Rule" id="MF_00972"/>
    </source>
</evidence>
<reference evidence="8" key="2">
    <citation type="journal article" date="2021" name="PeerJ">
        <title>Extensive microbial diversity within the chicken gut microbiome revealed by metagenomics and culture.</title>
        <authorList>
            <person name="Gilroy R."/>
            <person name="Ravi A."/>
            <person name="Getino M."/>
            <person name="Pursley I."/>
            <person name="Horton D.L."/>
            <person name="Alikhan N.F."/>
            <person name="Baker D."/>
            <person name="Gharbi K."/>
            <person name="Hall N."/>
            <person name="Watson M."/>
            <person name="Adriaenssens E.M."/>
            <person name="Foster-Nyarko E."/>
            <person name="Jarju S."/>
            <person name="Secka A."/>
            <person name="Antonio M."/>
            <person name="Oren A."/>
            <person name="Chaudhuri R.R."/>
            <person name="La Ragione R."/>
            <person name="Hildebrand F."/>
            <person name="Pallen M.J."/>
        </authorList>
    </citation>
    <scope>NUCLEOTIDE SEQUENCE</scope>
    <source>
        <strain evidence="8">ChiHjej12B11-7776</strain>
    </source>
</reference>
<evidence type="ECO:0000256" key="1">
    <source>
        <dbReference type="ARBA" id="ARBA00022694"/>
    </source>
</evidence>
<keyword evidence="2 6" id="KW-0479">Metal-binding</keyword>
<accession>A0A9D1MXL1</accession>
<comment type="cofactor">
    <cofactor evidence="6">
        <name>Zn(2+)</name>
        <dbReference type="ChEBI" id="CHEBI:29105"/>
    </cofactor>
    <text evidence="6">Binds 1 zinc ion per subunit.</text>
</comment>
<dbReference type="HAMAP" id="MF_00972">
    <property type="entry name" value="tRNA_aden_deaminase"/>
    <property type="match status" value="1"/>
</dbReference>
<dbReference type="InterPro" id="IPR058535">
    <property type="entry name" value="MafB19-deam"/>
</dbReference>
<feature type="domain" description="CMP/dCMP-type deaminase" evidence="7">
    <location>
        <begin position="1"/>
        <end position="109"/>
    </location>
</feature>
<comment type="function">
    <text evidence="6">Catalyzes the deamination of adenosine to inosine at the wobble position 34 of tRNA(Arg2).</text>
</comment>
<dbReference type="InterPro" id="IPR028883">
    <property type="entry name" value="tRNA_aden_deaminase"/>
</dbReference>
<dbReference type="GO" id="GO:0008270">
    <property type="term" value="F:zinc ion binding"/>
    <property type="evidence" value="ECO:0007669"/>
    <property type="project" value="UniProtKB-UniRule"/>
</dbReference>
<sequence>MTEKFMKSALLQAKAAQKRDEVPIGAVVVKGDKIISRAHNTRNAGGDATAHAEILAIRRACKKLGDWRLSGCDLYVTLEPCVMCLGACFNARIANVYFGAYDASGGGCLAVAEMVGKTLNHELFLHGGVLKQQCEDLLTDYFKSKRRG</sequence>
<dbReference type="GO" id="GO:0002100">
    <property type="term" value="P:tRNA wobble adenosine to inosine editing"/>
    <property type="evidence" value="ECO:0007669"/>
    <property type="project" value="UniProtKB-UniRule"/>
</dbReference>
<evidence type="ECO:0000256" key="3">
    <source>
        <dbReference type="ARBA" id="ARBA00022801"/>
    </source>
</evidence>
<dbReference type="Gene3D" id="3.40.140.10">
    <property type="entry name" value="Cytidine Deaminase, domain 2"/>
    <property type="match status" value="1"/>
</dbReference>
<comment type="caution">
    <text evidence="8">The sequence shown here is derived from an EMBL/GenBank/DDBJ whole genome shotgun (WGS) entry which is preliminary data.</text>
</comment>
<comment type="catalytic activity">
    <reaction evidence="5 6">
        <text>adenosine(34) in tRNA + H2O + H(+) = inosine(34) in tRNA + NH4(+)</text>
        <dbReference type="Rhea" id="RHEA:43168"/>
        <dbReference type="Rhea" id="RHEA-COMP:10373"/>
        <dbReference type="Rhea" id="RHEA-COMP:10374"/>
        <dbReference type="ChEBI" id="CHEBI:15377"/>
        <dbReference type="ChEBI" id="CHEBI:15378"/>
        <dbReference type="ChEBI" id="CHEBI:28938"/>
        <dbReference type="ChEBI" id="CHEBI:74411"/>
        <dbReference type="ChEBI" id="CHEBI:82852"/>
        <dbReference type="EC" id="3.5.4.33"/>
    </reaction>
</comment>
<feature type="binding site" evidence="6">
    <location>
        <position position="51"/>
    </location>
    <ligand>
        <name>Zn(2+)</name>
        <dbReference type="ChEBI" id="CHEBI:29105"/>
        <note>catalytic</note>
    </ligand>
</feature>
<dbReference type="SUPFAM" id="SSF53927">
    <property type="entry name" value="Cytidine deaminase-like"/>
    <property type="match status" value="1"/>
</dbReference>
<evidence type="ECO:0000259" key="7">
    <source>
        <dbReference type="PROSITE" id="PS51747"/>
    </source>
</evidence>
<dbReference type="Pfam" id="PF14437">
    <property type="entry name" value="MafB19-deam"/>
    <property type="match status" value="1"/>
</dbReference>
<feature type="binding site" evidence="6">
    <location>
        <position position="84"/>
    </location>
    <ligand>
        <name>Zn(2+)</name>
        <dbReference type="ChEBI" id="CHEBI:29105"/>
        <note>catalytic</note>
    </ligand>
</feature>
<evidence type="ECO:0000256" key="4">
    <source>
        <dbReference type="ARBA" id="ARBA00022833"/>
    </source>
</evidence>
<protein>
    <recommendedName>
        <fullName evidence="6">tRNA-specific adenosine deaminase</fullName>
        <ecNumber evidence="6">3.5.4.33</ecNumber>
    </recommendedName>
</protein>
<dbReference type="EC" id="3.5.4.33" evidence="6"/>
<dbReference type="AlphaFoldDB" id="A0A9D1MXL1"/>
<dbReference type="CDD" id="cd01285">
    <property type="entry name" value="nucleoside_deaminase"/>
    <property type="match status" value="1"/>
</dbReference>
<keyword evidence="4 6" id="KW-0862">Zinc</keyword>
<evidence type="ECO:0000313" key="8">
    <source>
        <dbReference type="EMBL" id="HIU90916.1"/>
    </source>
</evidence>
<dbReference type="PANTHER" id="PTHR11079:SF202">
    <property type="entry name" value="TRNA-SPECIFIC ADENOSINE DEAMINASE"/>
    <property type="match status" value="1"/>
</dbReference>
<dbReference type="GO" id="GO:0052717">
    <property type="term" value="F:tRNA-specific adenosine-34 deaminase activity"/>
    <property type="evidence" value="ECO:0007669"/>
    <property type="project" value="UniProtKB-UniRule"/>
</dbReference>